<evidence type="ECO:0000313" key="3">
    <source>
        <dbReference type="EMBL" id="PIC29761.1"/>
    </source>
</evidence>
<accession>A0A2G5TRQ8</accession>
<dbReference type="InterPro" id="IPR006570">
    <property type="entry name" value="SPK_dom"/>
</dbReference>
<dbReference type="InterPro" id="IPR053315">
    <property type="entry name" value="Peptidase_C14A"/>
</dbReference>
<feature type="compositionally biased region" description="Acidic residues" evidence="1">
    <location>
        <begin position="155"/>
        <end position="180"/>
    </location>
</feature>
<dbReference type="EMBL" id="PDUG01000005">
    <property type="protein sequence ID" value="PIC29761.1"/>
    <property type="molecule type" value="Genomic_DNA"/>
</dbReference>
<comment type="caution">
    <text evidence="3">The sequence shown here is derived from an EMBL/GenBank/DDBJ whole genome shotgun (WGS) entry which is preliminary data.</text>
</comment>
<gene>
    <name evidence="3" type="primary">Cnig_chr_V.g21249</name>
    <name evidence="3" type="ORF">B9Z55_021249</name>
</gene>
<feature type="compositionally biased region" description="Basic and acidic residues" evidence="1">
    <location>
        <begin position="187"/>
        <end position="200"/>
    </location>
</feature>
<proteinExistence type="predicted"/>
<name>A0A2G5TRQ8_9PELO</name>
<protein>
    <recommendedName>
        <fullName evidence="2">SPK domain-containing protein</fullName>
    </recommendedName>
</protein>
<feature type="region of interest" description="Disordered" evidence="1">
    <location>
        <begin position="149"/>
        <end position="215"/>
    </location>
</feature>
<dbReference type="PANTHER" id="PTHR23362:SF0">
    <property type="entry name" value="CALPONIN-HOMOLOGY (CH) DOMAIN-CONTAINING PROTEIN-RELATED"/>
    <property type="match status" value="1"/>
</dbReference>
<dbReference type="AlphaFoldDB" id="A0A2G5TRQ8"/>
<feature type="compositionally biased region" description="Polar residues" evidence="1">
    <location>
        <begin position="393"/>
        <end position="414"/>
    </location>
</feature>
<feature type="compositionally biased region" description="Polar residues" evidence="1">
    <location>
        <begin position="299"/>
        <end position="310"/>
    </location>
</feature>
<evidence type="ECO:0000313" key="4">
    <source>
        <dbReference type="Proteomes" id="UP000230233"/>
    </source>
</evidence>
<sequence length="555" mass="61943">MSTAKNTASIDVSEFIRHISDRIGNYDKPESLSQWCEKILNEFWADKLIDANCMRSRVWKKLNKVETLEGFTLMEKLQLVFIFSKPVSNGFVHLLKEAKFQIEQDGENRISQFSSEDGSVVRFSDHNSYVKYFQGTLCLRNRFQKNVNKKRMTQEEEQIQQEADNENPDSDVQQIEEEPVENAPIEPKQEEMDAEVKEEPNQEEDDALNIGGDVRQPAFNGRINYDELDEQEFVYPGFPQNIKPETAMRPQKRHQSSNTVSVKRIKTEEMESSATTSDSTATSSIKKIVKVEKDKKTPTRSSNSSVQSTKPELETSVIPKVEKSIGISSTSRKATAEATPKVTLSTSDSAAMSSNQQFVNVEKLGTNLANIETSVETSSPSSSSSSPPGSSSLVETKSDASAQPLSPEATSTKTPPVEADISVIALATQIETIASYNELKNLEKKASRAIEMMNEMGDKKLSVKKFNLLFGSMMVCVEENRISNAESSITLKTLLKQLQLFLIKPLGTKIVDEAMQMMAEKIEEFKNNNDGVPATLLSDCLTNLLIATGFYNQLE</sequence>
<feature type="compositionally biased region" description="Polar residues" evidence="1">
    <location>
        <begin position="342"/>
        <end position="351"/>
    </location>
</feature>
<feature type="region of interest" description="Disordered" evidence="1">
    <location>
        <begin position="373"/>
        <end position="416"/>
    </location>
</feature>
<reference evidence="4" key="1">
    <citation type="submission" date="2017-10" db="EMBL/GenBank/DDBJ databases">
        <title>Rapid genome shrinkage in a self-fertile nematode reveals novel sperm competition proteins.</title>
        <authorList>
            <person name="Yin D."/>
            <person name="Schwarz E.M."/>
            <person name="Thomas C.G."/>
            <person name="Felde R.L."/>
            <person name="Korf I.F."/>
            <person name="Cutter A.D."/>
            <person name="Schartner C.M."/>
            <person name="Ralston E.J."/>
            <person name="Meyer B.J."/>
            <person name="Haag E.S."/>
        </authorList>
    </citation>
    <scope>NUCLEOTIDE SEQUENCE [LARGE SCALE GENOMIC DNA]</scope>
    <source>
        <strain evidence="4">JU1422</strain>
    </source>
</reference>
<dbReference type="OrthoDB" id="5892146at2759"/>
<keyword evidence="4" id="KW-1185">Reference proteome</keyword>
<evidence type="ECO:0000259" key="2">
    <source>
        <dbReference type="Pfam" id="PF04435"/>
    </source>
</evidence>
<feature type="compositionally biased region" description="Low complexity" evidence="1">
    <location>
        <begin position="378"/>
        <end position="392"/>
    </location>
</feature>
<organism evidence="3 4">
    <name type="scientific">Caenorhabditis nigoni</name>
    <dbReference type="NCBI Taxonomy" id="1611254"/>
    <lineage>
        <taxon>Eukaryota</taxon>
        <taxon>Metazoa</taxon>
        <taxon>Ecdysozoa</taxon>
        <taxon>Nematoda</taxon>
        <taxon>Chromadorea</taxon>
        <taxon>Rhabditida</taxon>
        <taxon>Rhabditina</taxon>
        <taxon>Rhabditomorpha</taxon>
        <taxon>Rhabditoidea</taxon>
        <taxon>Rhabditidae</taxon>
        <taxon>Peloderinae</taxon>
        <taxon>Caenorhabditis</taxon>
    </lineage>
</organism>
<feature type="compositionally biased region" description="Low complexity" evidence="1">
    <location>
        <begin position="272"/>
        <end position="286"/>
    </location>
</feature>
<feature type="domain" description="SPK" evidence="2">
    <location>
        <begin position="15"/>
        <end position="120"/>
    </location>
</feature>
<dbReference type="Pfam" id="PF04435">
    <property type="entry name" value="SPK"/>
    <property type="match status" value="1"/>
</dbReference>
<dbReference type="Proteomes" id="UP000230233">
    <property type="component" value="Chromosome V"/>
</dbReference>
<evidence type="ECO:0000256" key="1">
    <source>
        <dbReference type="SAM" id="MobiDB-lite"/>
    </source>
</evidence>
<dbReference type="PANTHER" id="PTHR23362">
    <property type="entry name" value="L-PLASTIN-RELATED"/>
    <property type="match status" value="1"/>
</dbReference>
<feature type="region of interest" description="Disordered" evidence="1">
    <location>
        <begin position="244"/>
        <end position="351"/>
    </location>
</feature>